<accession>A0A1B0ZPK6</accession>
<dbReference type="InterPro" id="IPR008311">
    <property type="entry name" value="UCP028101"/>
</dbReference>
<keyword evidence="1" id="KW-0732">Signal</keyword>
<proteinExistence type="predicted"/>
<keyword evidence="4" id="KW-1185">Reference proteome</keyword>
<feature type="signal peptide" evidence="1">
    <location>
        <begin position="1"/>
        <end position="23"/>
    </location>
</feature>
<name>A0A1B0ZPK6_9RHOB</name>
<dbReference type="InterPro" id="IPR011044">
    <property type="entry name" value="Quino_amine_DH_bsu"/>
</dbReference>
<dbReference type="Proteomes" id="UP000092565">
    <property type="component" value="Chromosome"/>
</dbReference>
<evidence type="ECO:0000256" key="1">
    <source>
        <dbReference type="SAM" id="SignalP"/>
    </source>
</evidence>
<evidence type="ECO:0000313" key="4">
    <source>
        <dbReference type="Proteomes" id="UP000092565"/>
    </source>
</evidence>
<dbReference type="PROSITE" id="PS51318">
    <property type="entry name" value="TAT"/>
    <property type="match status" value="1"/>
</dbReference>
<dbReference type="OrthoDB" id="5624218at2"/>
<dbReference type="PATRIC" id="fig|60890.4.peg.1177"/>
<dbReference type="AlphaFoldDB" id="A0A1B0ZPK6"/>
<dbReference type="SUPFAM" id="SSF50969">
    <property type="entry name" value="YVTN repeat-like/Quinoprotein amine dehydrogenase"/>
    <property type="match status" value="1"/>
</dbReference>
<sequence>MPSRRGFLAGLLAAGMAPAASWADLGSPAYLSAGKAADGSFFLAGLSDLGTLLFSHPLPGRGHAATAHPTRPIAVAFARRPGRFADVIDCRTGAQLARLGPPAGHHFYGHGVFTPDGSLLLTTENHFEAGRGIIGVWDGTAPYRRIGSFASGGIGPHDMMLRADGTGLVVANGGIDTHPDSGRAKLNIPTMRPNLSYLDFDGQVTEQVELDAQLHKNSIRHLAMQTDGTVAFAMQWQGDLGADVPIVGLHKPGSAPRLMAADDPRLRNLNGYGGSIAFSTDGQQVAVTSPRGGVVQVMDTTSGALTTEHHLPDVCGLSQSADGFIASSGSGEIVEIAKGRLSVLNQAELRWDNHLIPVI</sequence>
<dbReference type="PIRSF" id="PIRSF028101">
    <property type="entry name" value="UCP028101"/>
    <property type="match status" value="1"/>
</dbReference>
<dbReference type="InterPro" id="IPR006311">
    <property type="entry name" value="TAT_signal"/>
</dbReference>
<reference evidence="2 4" key="1">
    <citation type="submission" date="2016-04" db="EMBL/GenBank/DDBJ databases">
        <authorList>
            <person name="Evans L.H."/>
            <person name="Alamgir A."/>
            <person name="Owens N."/>
            <person name="Weber N.D."/>
            <person name="Virtaneva K."/>
            <person name="Barbian K."/>
            <person name="Babar A."/>
            <person name="Rosenke K."/>
        </authorList>
    </citation>
    <scope>NUCLEOTIDE SEQUENCE [LARGE SCALE GENOMIC DNA]</scope>
    <source>
        <strain evidence="2 4">JL2886</strain>
    </source>
</reference>
<evidence type="ECO:0000313" key="2">
    <source>
        <dbReference type="EMBL" id="ANP36123.1"/>
    </source>
</evidence>
<feature type="chain" id="PRO_5008517982" evidence="1">
    <location>
        <begin position="24"/>
        <end position="359"/>
    </location>
</feature>
<dbReference type="EMBL" id="JARCJK010000008">
    <property type="protein sequence ID" value="MDE4167197.1"/>
    <property type="molecule type" value="Genomic_DNA"/>
</dbReference>
<evidence type="ECO:0000313" key="5">
    <source>
        <dbReference type="Proteomes" id="UP001218364"/>
    </source>
</evidence>
<dbReference type="Pfam" id="PF07433">
    <property type="entry name" value="DUF1513"/>
    <property type="match status" value="1"/>
</dbReference>
<dbReference type="Proteomes" id="UP001218364">
    <property type="component" value="Unassembled WGS sequence"/>
</dbReference>
<dbReference type="Gene3D" id="2.130.10.10">
    <property type="entry name" value="YVTN repeat-like/Quinoprotein amine dehydrogenase"/>
    <property type="match status" value="1"/>
</dbReference>
<reference evidence="3 5" key="2">
    <citation type="submission" date="2023-02" db="EMBL/GenBank/DDBJ databases">
        <title>Population genomics of bacteria associated with diatom.</title>
        <authorList>
            <person name="Xie J."/>
            <person name="Wang H."/>
        </authorList>
    </citation>
    <scope>NUCLEOTIDE SEQUENCE [LARGE SCALE GENOMIC DNA]</scope>
    <source>
        <strain evidence="3 5">PT47_8</strain>
    </source>
</reference>
<dbReference type="EMBL" id="CP015124">
    <property type="protein sequence ID" value="ANP36123.1"/>
    <property type="molecule type" value="Genomic_DNA"/>
</dbReference>
<dbReference type="RefSeq" id="WP_065271141.1">
    <property type="nucleotide sequence ID" value="NZ_CP015124.1"/>
</dbReference>
<evidence type="ECO:0000313" key="3">
    <source>
        <dbReference type="EMBL" id="MDE4167197.1"/>
    </source>
</evidence>
<dbReference type="InterPro" id="IPR015943">
    <property type="entry name" value="WD40/YVTN_repeat-like_dom_sf"/>
</dbReference>
<gene>
    <name evidence="2" type="ORF">JL2886_01202</name>
    <name evidence="3" type="ORF">PXK24_15990</name>
</gene>
<protein>
    <submittedName>
        <fullName evidence="3">DUF1513 domain-containing protein</fullName>
    </submittedName>
    <submittedName>
        <fullName evidence="2">Twin-arginine translocation pathway signal</fullName>
    </submittedName>
</protein>
<organism evidence="2 4">
    <name type="scientific">Phaeobacter gallaeciensis</name>
    <dbReference type="NCBI Taxonomy" id="60890"/>
    <lineage>
        <taxon>Bacteria</taxon>
        <taxon>Pseudomonadati</taxon>
        <taxon>Pseudomonadota</taxon>
        <taxon>Alphaproteobacteria</taxon>
        <taxon>Rhodobacterales</taxon>
        <taxon>Roseobacteraceae</taxon>
        <taxon>Phaeobacter</taxon>
    </lineage>
</organism>